<proteinExistence type="predicted"/>
<dbReference type="EMBL" id="CP000302">
    <property type="protein sequence ID" value="ABE53767.1"/>
    <property type="molecule type" value="Genomic_DNA"/>
</dbReference>
<keyword evidence="2" id="KW-1185">Reference proteome</keyword>
<dbReference type="KEGG" id="sdn:Sden_0475"/>
<reference evidence="1 2" key="1">
    <citation type="submission" date="2006-03" db="EMBL/GenBank/DDBJ databases">
        <title>Complete sequence of Shewanella denitrificans OS217.</title>
        <authorList>
            <consortium name="US DOE Joint Genome Institute"/>
            <person name="Copeland A."/>
            <person name="Lucas S."/>
            <person name="Lapidus A."/>
            <person name="Barry K."/>
            <person name="Detter J.C."/>
            <person name="Glavina del Rio T."/>
            <person name="Hammon N."/>
            <person name="Israni S."/>
            <person name="Dalin E."/>
            <person name="Tice H."/>
            <person name="Pitluck S."/>
            <person name="Brettin T."/>
            <person name="Bruce D."/>
            <person name="Han C."/>
            <person name="Tapia R."/>
            <person name="Gilna P."/>
            <person name="Kiss H."/>
            <person name="Schmutz J."/>
            <person name="Larimer F."/>
            <person name="Land M."/>
            <person name="Hauser L."/>
            <person name="Kyrpides N."/>
            <person name="Lykidis A."/>
            <person name="Richardson P."/>
        </authorList>
    </citation>
    <scope>NUCLEOTIDE SEQUENCE [LARGE SCALE GENOMIC DNA]</scope>
    <source>
        <strain evidence="2">OS217 / ATCC BAA-1090 / DSM 15013</strain>
    </source>
</reference>
<evidence type="ECO:0000313" key="2">
    <source>
        <dbReference type="Proteomes" id="UP000001982"/>
    </source>
</evidence>
<protein>
    <recommendedName>
        <fullName evidence="3">Glycine zipper domain-containing protein</fullName>
    </recommendedName>
</protein>
<dbReference type="HOGENOM" id="CLU_1814499_0_0_6"/>
<evidence type="ECO:0008006" key="3">
    <source>
        <dbReference type="Google" id="ProtNLM"/>
    </source>
</evidence>
<evidence type="ECO:0000313" key="1">
    <source>
        <dbReference type="EMBL" id="ABE53767.1"/>
    </source>
</evidence>
<gene>
    <name evidence="1" type="ordered locus">Sden_0475</name>
</gene>
<dbReference type="AlphaFoldDB" id="Q12S09"/>
<organism evidence="1 2">
    <name type="scientific">Shewanella denitrificans (strain OS217 / ATCC BAA-1090 / DSM 15013)</name>
    <dbReference type="NCBI Taxonomy" id="318161"/>
    <lineage>
        <taxon>Bacteria</taxon>
        <taxon>Pseudomonadati</taxon>
        <taxon>Pseudomonadota</taxon>
        <taxon>Gammaproteobacteria</taxon>
        <taxon>Alteromonadales</taxon>
        <taxon>Shewanellaceae</taxon>
        <taxon>Shewanella</taxon>
    </lineage>
</organism>
<name>Q12S09_SHEDO</name>
<dbReference type="Proteomes" id="UP000001982">
    <property type="component" value="Chromosome"/>
</dbReference>
<accession>Q12S09</accession>
<sequence>MLLVICTFFITTLKKESKMRALKTSEMEIATGGGSRANDALLGAAGTALGGGSCGLQGAAAGALAGAAMGPLFGNFIGQAVSGACSNGYTRVPLSGGGTAEGRSGGSAGYWPSSGGAGGRGSGGLGAFGGRIHKGNATFSME</sequence>